<gene>
    <name evidence="2" type="ORF">NE863_31440</name>
</gene>
<keyword evidence="2" id="KW-0614">Plasmid</keyword>
<dbReference type="RefSeq" id="WP_060609816.1">
    <property type="nucleotide sequence ID" value="NZ_CP030264.1"/>
</dbReference>
<dbReference type="AlphaFoldDB" id="A0A9Q8YDN4"/>
<protein>
    <submittedName>
        <fullName evidence="2">Uncharacterized protein</fullName>
    </submittedName>
</protein>
<keyword evidence="1" id="KW-0472">Membrane</keyword>
<dbReference type="Proteomes" id="UP001055460">
    <property type="component" value="Plasmid pB"/>
</dbReference>
<reference evidence="2" key="1">
    <citation type="submission" date="2022-06" db="EMBL/GenBank/DDBJ databases">
        <title>Physiological and biochemical characterization and genomic elucidation of a strain of the genus Ensifer adhaerens M8 that combines arsenic oxidation and chromium reduction.</title>
        <authorList>
            <person name="Li X."/>
            <person name="Yu c."/>
        </authorList>
    </citation>
    <scope>NUCLEOTIDE SEQUENCE</scope>
    <source>
        <strain evidence="2">M8</strain>
        <plasmid evidence="2">pB</plasmid>
    </source>
</reference>
<proteinExistence type="predicted"/>
<keyword evidence="1" id="KW-0812">Transmembrane</keyword>
<feature type="transmembrane region" description="Helical" evidence="1">
    <location>
        <begin position="80"/>
        <end position="99"/>
    </location>
</feature>
<organism evidence="2 3">
    <name type="scientific">Ensifer adhaerens</name>
    <name type="common">Sinorhizobium morelense</name>
    <dbReference type="NCBI Taxonomy" id="106592"/>
    <lineage>
        <taxon>Bacteria</taxon>
        <taxon>Pseudomonadati</taxon>
        <taxon>Pseudomonadota</taxon>
        <taxon>Alphaproteobacteria</taxon>
        <taxon>Hyphomicrobiales</taxon>
        <taxon>Rhizobiaceae</taxon>
        <taxon>Sinorhizobium/Ensifer group</taxon>
        <taxon>Ensifer</taxon>
    </lineage>
</organism>
<evidence type="ECO:0000313" key="3">
    <source>
        <dbReference type="Proteomes" id="UP001055460"/>
    </source>
</evidence>
<name>A0A9Q8YDN4_ENSAD</name>
<sequence length="102" mass="11434">MSDEPRERDILSLSDDPLPKAEFVLKTPRLATQREQLDVLRADVARLRERLIAIADGTSRLAALEATVVLETVESGIRRHLTPVLITAGVAGYIWSAFLRRR</sequence>
<keyword evidence="1" id="KW-1133">Transmembrane helix</keyword>
<geneLocation type="plasmid" evidence="2 3">
    <name>pB</name>
</geneLocation>
<evidence type="ECO:0000313" key="2">
    <source>
        <dbReference type="EMBL" id="USJ27013.1"/>
    </source>
</evidence>
<dbReference type="EMBL" id="CP098809">
    <property type="protein sequence ID" value="USJ27013.1"/>
    <property type="molecule type" value="Genomic_DNA"/>
</dbReference>
<evidence type="ECO:0000256" key="1">
    <source>
        <dbReference type="SAM" id="Phobius"/>
    </source>
</evidence>
<accession>A0A9Q8YDN4</accession>